<evidence type="ECO:0000256" key="2">
    <source>
        <dbReference type="ARBA" id="ARBA00001966"/>
    </source>
</evidence>
<dbReference type="EMBL" id="JBAWSX010000013">
    <property type="protein sequence ID" value="MEI4803316.1"/>
    <property type="molecule type" value="Genomic_DNA"/>
</dbReference>
<evidence type="ECO:0000256" key="9">
    <source>
        <dbReference type="ARBA" id="ARBA00023014"/>
    </source>
</evidence>
<dbReference type="InterPro" id="IPR006657">
    <property type="entry name" value="MoPterin_dinucl-bd_dom"/>
</dbReference>
<dbReference type="InterPro" id="IPR036010">
    <property type="entry name" value="2Fe-2S_ferredoxin-like_sf"/>
</dbReference>
<evidence type="ECO:0000256" key="7">
    <source>
        <dbReference type="ARBA" id="ARBA00023002"/>
    </source>
</evidence>
<keyword evidence="9" id="KW-0411">Iron-sulfur</keyword>
<keyword evidence="5" id="KW-0001">2Fe-2S</keyword>
<evidence type="ECO:0000256" key="3">
    <source>
        <dbReference type="ARBA" id="ARBA00022485"/>
    </source>
</evidence>
<evidence type="ECO:0000313" key="16">
    <source>
        <dbReference type="Proteomes" id="UP001372526"/>
    </source>
</evidence>
<dbReference type="Gene3D" id="2.20.25.90">
    <property type="entry name" value="ADC-like domains"/>
    <property type="match status" value="1"/>
</dbReference>
<dbReference type="NCBIfam" id="TIGR01591">
    <property type="entry name" value="Fdh-alpha"/>
    <property type="match status" value="1"/>
</dbReference>
<dbReference type="InterPro" id="IPR006963">
    <property type="entry name" value="Mopterin_OxRdtase_4Fe-4S_dom"/>
</dbReference>
<feature type="region of interest" description="Disordered" evidence="11">
    <location>
        <begin position="941"/>
        <end position="966"/>
    </location>
</feature>
<feature type="domain" description="4Fe-4S His(Cys)3-ligated-type" evidence="14">
    <location>
        <begin position="80"/>
        <end position="120"/>
    </location>
</feature>
<dbReference type="PROSITE" id="PS51839">
    <property type="entry name" value="4FE4S_HC3"/>
    <property type="match status" value="1"/>
</dbReference>
<dbReference type="Pfam" id="PF04879">
    <property type="entry name" value="Molybdop_Fe4S4"/>
    <property type="match status" value="1"/>
</dbReference>
<dbReference type="Gene3D" id="3.40.228.10">
    <property type="entry name" value="Dimethylsulfoxide Reductase, domain 2"/>
    <property type="match status" value="1"/>
</dbReference>
<evidence type="ECO:0000259" key="13">
    <source>
        <dbReference type="PROSITE" id="PS51669"/>
    </source>
</evidence>
<evidence type="ECO:0000256" key="6">
    <source>
        <dbReference type="ARBA" id="ARBA00022723"/>
    </source>
</evidence>
<dbReference type="InterPro" id="IPR041924">
    <property type="entry name" value="Formate_Dh-H_N"/>
</dbReference>
<evidence type="ECO:0000259" key="14">
    <source>
        <dbReference type="PROSITE" id="PS51839"/>
    </source>
</evidence>
<dbReference type="SUPFAM" id="SSF50692">
    <property type="entry name" value="ADC-like"/>
    <property type="match status" value="1"/>
</dbReference>
<dbReference type="Gene3D" id="3.10.20.740">
    <property type="match status" value="1"/>
</dbReference>
<dbReference type="Pfam" id="PF13510">
    <property type="entry name" value="Fer2_4"/>
    <property type="match status" value="1"/>
</dbReference>
<feature type="domain" description="4Fe-4S Mo/W bis-MGD-type" evidence="13">
    <location>
        <begin position="261"/>
        <end position="317"/>
    </location>
</feature>
<keyword evidence="3" id="KW-0004">4Fe-4S</keyword>
<dbReference type="SUPFAM" id="SSF54292">
    <property type="entry name" value="2Fe-2S ferredoxin-like"/>
    <property type="match status" value="1"/>
</dbReference>
<dbReference type="PIRSF" id="PIRSF036643">
    <property type="entry name" value="FDH_alpha"/>
    <property type="match status" value="1"/>
</dbReference>
<dbReference type="CDD" id="cd02792">
    <property type="entry name" value="MopB_CT_Formate-Dh-Na-like"/>
    <property type="match status" value="1"/>
</dbReference>
<dbReference type="GO" id="GO:0008863">
    <property type="term" value="F:formate dehydrogenase (NAD+) activity"/>
    <property type="evidence" value="ECO:0007669"/>
    <property type="project" value="UniProtKB-EC"/>
</dbReference>
<proteinExistence type="predicted"/>
<dbReference type="InterPro" id="IPR019574">
    <property type="entry name" value="NADH_UbQ_OxRdtase_Gsu_4Fe4S-bd"/>
</dbReference>
<dbReference type="PROSITE" id="PS51379">
    <property type="entry name" value="4FE4S_FER_2"/>
    <property type="match status" value="2"/>
</dbReference>
<dbReference type="SUPFAM" id="SSF54862">
    <property type="entry name" value="4Fe-4S ferredoxins"/>
    <property type="match status" value="1"/>
</dbReference>
<dbReference type="EC" id="1.17.1.9" evidence="15"/>
<dbReference type="Proteomes" id="UP001372526">
    <property type="component" value="Unassembled WGS sequence"/>
</dbReference>
<protein>
    <submittedName>
        <fullName evidence="15">Formate dehydrogenase subunit alpha</fullName>
        <ecNumber evidence="15">1.17.1.9</ecNumber>
    </submittedName>
</protein>
<dbReference type="SUPFAM" id="SSF53706">
    <property type="entry name" value="Formate dehydrogenase/DMSO reductase, domains 1-3"/>
    <property type="match status" value="1"/>
</dbReference>
<keyword evidence="16" id="KW-1185">Reference proteome</keyword>
<dbReference type="InterPro" id="IPR006656">
    <property type="entry name" value="Mopterin_OxRdtase"/>
</dbReference>
<dbReference type="Pfam" id="PF10588">
    <property type="entry name" value="NADH-G_4Fe-4S_3"/>
    <property type="match status" value="1"/>
</dbReference>
<dbReference type="PROSITE" id="PS51669">
    <property type="entry name" value="4FE4S_MOW_BIS_MGD"/>
    <property type="match status" value="1"/>
</dbReference>
<evidence type="ECO:0000259" key="12">
    <source>
        <dbReference type="PROSITE" id="PS51379"/>
    </source>
</evidence>
<dbReference type="InterPro" id="IPR017896">
    <property type="entry name" value="4Fe4S_Fe-S-bd"/>
</dbReference>
<gene>
    <name evidence="15" type="primary">fdhF</name>
    <name evidence="15" type="ORF">WAZ07_18985</name>
</gene>
<sequence length="980" mass="109468">MSEHKIRVTVDGTEYISSSKKTILQLLNERELEHPQICHVPEVDPIQTCDTCIVEVNGKLIRACSTNLEEGMHIERKSKRAVEAQTEAMDRLLENHLLYCTVCDNNNGNCKVHNTVHMMGIEEQKYPYEPKVSASEVDMSHPFYRYDPNQCIACGQCVEVCQNLQVNETISIDWSLDRPRVIWDDGVAINDSSCVSCGQCVTVCPCNALMEKSMLGEAGFMTGLKQDVLNPMIDFVKDVEPGYSSILAVSEVEAAMRKTKINKTKTVCTFCGVGCSFEVWTKDRHILKVQPSSDAPVNGISTCVKGKFGWDFVNSEERITKPLIRKGDMFVEATWEEALEVVAANMSHIKERYGSDAFGFISSSKVTNEENYVMQKLARQVYGTNNVDNCSRYCQSPATDGLFKTVGMGGDAGTIKDIAEAGLIIIVGANPTEGHPVLATRVKRAHKLHEQKLIVADLRKHEMAERADLFVHPSQGTDYVWLAGVTKYIIDQDWHDQAFLAENVKNFDEYKTMLEKYTLDYTESVTGISKDTLIEMAKMIRDADGTCILWGMGVTQNTGGSTTSAAISNLLLVTGNYRRSGAGAYPLRGHNNVQGACDMATLPNWLPGYQAISDDALRAKFERAYGVSIPKEPGLNNIAMLIAAEAGKLRGMYVMGEEMALVDSNANHVQHILENLDFLVVQDMFLTKTARFADVILPAAPSLEKEGTFTNTERRIQRLYEVMPPLGDSKPDWWILQKVARALGANWNYEHPSEIMDEIASLAPLYSQATYDRLEGWNSLCWGSHDGSDTPLLYVDGFNFPDKKARLSLDEWVPPVEAPEEYDLLLNNGRMLEHFHEGNMTKKSAGILSKMSEVFVEISPELAMERNVKDGSLVELASPFGKIKVPALVTDRVTGNELYLPMHATVNEEAINILTGTATDLYTCTPAYKQTRVKMRVLREKGNRPLPASNPRNKKRHPQNGVEVQKKWQRKQYVSLVDEN</sequence>
<keyword evidence="7 15" id="KW-0560">Oxidoreductase</keyword>
<dbReference type="CDD" id="cd02753">
    <property type="entry name" value="MopB_Formate-Dh-H"/>
    <property type="match status" value="1"/>
</dbReference>
<evidence type="ECO:0000256" key="4">
    <source>
        <dbReference type="ARBA" id="ARBA00022505"/>
    </source>
</evidence>
<evidence type="ECO:0000256" key="11">
    <source>
        <dbReference type="SAM" id="MobiDB-lite"/>
    </source>
</evidence>
<organism evidence="15 16">
    <name type="scientific">Bacillus bruguierae</name>
    <dbReference type="NCBI Taxonomy" id="3127667"/>
    <lineage>
        <taxon>Bacteria</taxon>
        <taxon>Bacillati</taxon>
        <taxon>Bacillota</taxon>
        <taxon>Bacilli</taxon>
        <taxon>Bacillales</taxon>
        <taxon>Bacillaceae</taxon>
        <taxon>Bacillus</taxon>
    </lineage>
</organism>
<name>A0ABU8FN45_9BACI</name>
<feature type="domain" description="4Fe-4S ferredoxin-type" evidence="12">
    <location>
        <begin position="185"/>
        <end position="214"/>
    </location>
</feature>
<reference evidence="15 16" key="1">
    <citation type="submission" date="2024-01" db="EMBL/GenBank/DDBJ databases">
        <title>Seven novel Bacillus-like species.</title>
        <authorList>
            <person name="Liu G."/>
        </authorList>
    </citation>
    <scope>NUCLEOTIDE SEQUENCE [LARGE SCALE GENOMIC DNA]</scope>
    <source>
        <strain evidence="15 16">FJAT-51639</strain>
    </source>
</reference>
<dbReference type="Pfam" id="PF12838">
    <property type="entry name" value="Fer4_7"/>
    <property type="match status" value="1"/>
</dbReference>
<dbReference type="SMART" id="SM00929">
    <property type="entry name" value="NADH-G_4Fe-4S_3"/>
    <property type="match status" value="1"/>
</dbReference>
<dbReference type="Pfam" id="PF01568">
    <property type="entry name" value="Molydop_binding"/>
    <property type="match status" value="1"/>
</dbReference>
<comment type="caution">
    <text evidence="15">The sequence shown here is derived from an EMBL/GenBank/DDBJ whole genome shotgun (WGS) entry which is preliminary data.</text>
</comment>
<dbReference type="Gene3D" id="3.40.50.740">
    <property type="match status" value="1"/>
</dbReference>
<comment type="cofactor">
    <cofactor evidence="1">
        <name>Mo-bis(molybdopterin guanine dinucleotide)</name>
        <dbReference type="ChEBI" id="CHEBI:60539"/>
    </cofactor>
</comment>
<evidence type="ECO:0000313" key="15">
    <source>
        <dbReference type="EMBL" id="MEI4803316.1"/>
    </source>
</evidence>
<accession>A0ABU8FN45</accession>
<comment type="cofactor">
    <cofactor evidence="2">
        <name>[4Fe-4S] cluster</name>
        <dbReference type="ChEBI" id="CHEBI:49883"/>
    </cofactor>
</comment>
<dbReference type="Gene3D" id="3.30.70.20">
    <property type="match status" value="1"/>
</dbReference>
<dbReference type="InterPro" id="IPR017900">
    <property type="entry name" value="4Fe4S_Fe_S_CS"/>
</dbReference>
<keyword evidence="8" id="KW-0408">Iron</keyword>
<evidence type="ECO:0000256" key="8">
    <source>
        <dbReference type="ARBA" id="ARBA00023004"/>
    </source>
</evidence>
<dbReference type="PANTHER" id="PTHR43105:SF14">
    <property type="entry name" value="FORMATE DEHYDROGENASE H"/>
    <property type="match status" value="1"/>
</dbReference>
<dbReference type="SMART" id="SM00926">
    <property type="entry name" value="Molybdop_Fe4S4"/>
    <property type="match status" value="1"/>
</dbReference>
<dbReference type="RefSeq" id="WP_336473677.1">
    <property type="nucleotide sequence ID" value="NZ_JBAWSX010000013.1"/>
</dbReference>
<comment type="cofactor">
    <cofactor evidence="10">
        <name>[2Fe-2S] cluster</name>
        <dbReference type="ChEBI" id="CHEBI:190135"/>
    </cofactor>
</comment>
<evidence type="ECO:0000256" key="1">
    <source>
        <dbReference type="ARBA" id="ARBA00001942"/>
    </source>
</evidence>
<dbReference type="Pfam" id="PF00384">
    <property type="entry name" value="Molybdopterin"/>
    <property type="match status" value="1"/>
</dbReference>
<dbReference type="PANTHER" id="PTHR43105">
    <property type="entry name" value="RESPIRATORY NITRATE REDUCTASE"/>
    <property type="match status" value="1"/>
</dbReference>
<keyword evidence="4" id="KW-0500">Molybdenum</keyword>
<dbReference type="InterPro" id="IPR006478">
    <property type="entry name" value="Formate_DH_asu"/>
</dbReference>
<evidence type="ECO:0000256" key="10">
    <source>
        <dbReference type="ARBA" id="ARBA00034078"/>
    </source>
</evidence>
<dbReference type="PROSITE" id="PS00551">
    <property type="entry name" value="MOLYBDOPTERIN_PROK_1"/>
    <property type="match status" value="1"/>
</dbReference>
<keyword evidence="6" id="KW-0479">Metal-binding</keyword>
<dbReference type="InterPro" id="IPR009010">
    <property type="entry name" value="Asp_de-COase-like_dom_sf"/>
</dbReference>
<dbReference type="InterPro" id="IPR050123">
    <property type="entry name" value="Prok_molybdopt-oxidoreductase"/>
</dbReference>
<dbReference type="PROSITE" id="PS00198">
    <property type="entry name" value="4FE4S_FER_1"/>
    <property type="match status" value="1"/>
</dbReference>
<dbReference type="Gene3D" id="2.40.40.20">
    <property type="match status" value="1"/>
</dbReference>
<feature type="domain" description="4Fe-4S ferredoxin-type" evidence="12">
    <location>
        <begin position="142"/>
        <end position="172"/>
    </location>
</feature>
<evidence type="ECO:0000256" key="5">
    <source>
        <dbReference type="ARBA" id="ARBA00022714"/>
    </source>
</evidence>
<dbReference type="InterPro" id="IPR027467">
    <property type="entry name" value="MopterinOxRdtase_cofactor_BS"/>
</dbReference>